<reference evidence="3 4" key="1">
    <citation type="journal article" date="2019" name="Plant Biotechnol. J.">
        <title>The red bayberry genome and genetic basis of sex determination.</title>
        <authorList>
            <person name="Jia H.M."/>
            <person name="Jia H.J."/>
            <person name="Cai Q.L."/>
            <person name="Wang Y."/>
            <person name="Zhao H.B."/>
            <person name="Yang W.F."/>
            <person name="Wang G.Y."/>
            <person name="Li Y.H."/>
            <person name="Zhan D.L."/>
            <person name="Shen Y.T."/>
            <person name="Niu Q.F."/>
            <person name="Chang L."/>
            <person name="Qiu J."/>
            <person name="Zhao L."/>
            <person name="Xie H.B."/>
            <person name="Fu W.Y."/>
            <person name="Jin J."/>
            <person name="Li X.W."/>
            <person name="Jiao Y."/>
            <person name="Zhou C.C."/>
            <person name="Tu T."/>
            <person name="Chai C.Y."/>
            <person name="Gao J.L."/>
            <person name="Fan L.J."/>
            <person name="van de Weg E."/>
            <person name="Wang J.Y."/>
            <person name="Gao Z.S."/>
        </authorList>
    </citation>
    <scope>NUCLEOTIDE SEQUENCE [LARGE SCALE GENOMIC DNA]</scope>
    <source>
        <tissue evidence="3">Leaves</tissue>
    </source>
</reference>
<gene>
    <name evidence="3" type="ORF">CJ030_MR7G017427</name>
</gene>
<evidence type="ECO:0000313" key="3">
    <source>
        <dbReference type="EMBL" id="KAB1207390.1"/>
    </source>
</evidence>
<dbReference type="PANTHER" id="PTHR33499:SF11">
    <property type="entry name" value="NO APICAL MERISTEM-ASSOCIATED C-TERMINAL DOMAIN-CONTAINING PROTEIN"/>
    <property type="match status" value="1"/>
</dbReference>
<feature type="coiled-coil region" evidence="1">
    <location>
        <begin position="438"/>
        <end position="465"/>
    </location>
</feature>
<proteinExistence type="predicted"/>
<dbReference type="Pfam" id="PF13963">
    <property type="entry name" value="Transpos_assoc"/>
    <property type="match status" value="1"/>
</dbReference>
<dbReference type="EMBL" id="RXIC02000025">
    <property type="protein sequence ID" value="KAB1207390.1"/>
    <property type="molecule type" value="Genomic_DNA"/>
</dbReference>
<sequence>MDKSWIYEADRLKSVKYSDGVRDFMSVARSYADSRGMIRCPCKRCKNVLFKHVDEMEDHLYIIGFDQSYTHWVFHGESISEVPNRVVTLEPEPRSEDSEGNINDDMRDMLEDFEAGAEVDENAGENILGPETVESGSGDGFSAEHLEEMRRESPINVDRRHEEEFRYGLEIGDVGIRHVRGSTRGIALLKARTGGKLTVHIPDGRTGGDDKASSMLSSHIGALVRQHVPFDTSKWKEVPEGVKSYVMNRVLDDFQLDYDRAEDRFTVTSTMNTAYRTHRNRMFQHYSVFNSKEEALEHPYPEMNKEEWTRVCDLFASEEFQRRSAINKENRAKLKIVHTSGARSFQRARALLKNPESDEISAALLYKKTHTNKDGMWTSEDARENFEKMEALQLQYESEGKSYTEVEIFAEVLGTKAGYVRGLGRSVRSVGSSSSVSSVDLSRKLEEARLQIEEMRARQLEYEALLVKRCVTAFPDQQGFLVGSIEGSVGVHHLDDSQQSKNFTFKCHRDGSEIYSVNSLNFLPGLMVRLISGTKTVNRDSRPWLGAVNPYPAALSTTMGQYMHMRYESFPLSWKQKRGSVFQHQIWFLPLFLPTSPICVLNGEVCYDWSKGAENHNLAAPKSSIFLHLPQESEVKSKPRVGTGRK</sequence>
<dbReference type="Gene3D" id="2.130.10.10">
    <property type="entry name" value="YVTN repeat-like/Quinoprotein amine dehydrogenase"/>
    <property type="match status" value="1"/>
</dbReference>
<name>A0A6A1V887_9ROSI</name>
<dbReference type="InterPro" id="IPR015943">
    <property type="entry name" value="WD40/YVTN_repeat-like_dom_sf"/>
</dbReference>
<comment type="caution">
    <text evidence="3">The sequence shown here is derived from an EMBL/GenBank/DDBJ whole genome shotgun (WGS) entry which is preliminary data.</text>
</comment>
<accession>A0A6A1V887</accession>
<dbReference type="OrthoDB" id="256303at2759"/>
<organism evidence="3 4">
    <name type="scientific">Morella rubra</name>
    <name type="common">Chinese bayberry</name>
    <dbReference type="NCBI Taxonomy" id="262757"/>
    <lineage>
        <taxon>Eukaryota</taxon>
        <taxon>Viridiplantae</taxon>
        <taxon>Streptophyta</taxon>
        <taxon>Embryophyta</taxon>
        <taxon>Tracheophyta</taxon>
        <taxon>Spermatophyta</taxon>
        <taxon>Magnoliopsida</taxon>
        <taxon>eudicotyledons</taxon>
        <taxon>Gunneridae</taxon>
        <taxon>Pentapetalae</taxon>
        <taxon>rosids</taxon>
        <taxon>fabids</taxon>
        <taxon>Fagales</taxon>
        <taxon>Myricaceae</taxon>
        <taxon>Morella</taxon>
    </lineage>
</organism>
<evidence type="ECO:0000256" key="1">
    <source>
        <dbReference type="SAM" id="Coils"/>
    </source>
</evidence>
<dbReference type="Pfam" id="PF03004">
    <property type="entry name" value="Transposase_24"/>
    <property type="match status" value="1"/>
</dbReference>
<dbReference type="Proteomes" id="UP000516437">
    <property type="component" value="Chromosome 7"/>
</dbReference>
<evidence type="ECO:0000259" key="2">
    <source>
        <dbReference type="Pfam" id="PF13963"/>
    </source>
</evidence>
<dbReference type="InterPro" id="IPR004252">
    <property type="entry name" value="Probable_transposase_24"/>
</dbReference>
<evidence type="ECO:0000313" key="4">
    <source>
        <dbReference type="Proteomes" id="UP000516437"/>
    </source>
</evidence>
<keyword evidence="1" id="KW-0175">Coiled coil</keyword>
<dbReference type="AlphaFoldDB" id="A0A6A1V887"/>
<protein>
    <recommendedName>
        <fullName evidence="2">Transposase-associated domain-containing protein</fullName>
    </recommendedName>
</protein>
<dbReference type="PANTHER" id="PTHR33499">
    <property type="entry name" value="OS12G0282400 PROTEIN-RELATED"/>
    <property type="match status" value="1"/>
</dbReference>
<dbReference type="InterPro" id="IPR029480">
    <property type="entry name" value="Transpos_assoc"/>
</dbReference>
<feature type="domain" description="Transposase-associated" evidence="2">
    <location>
        <begin position="3"/>
        <end position="77"/>
    </location>
</feature>
<keyword evidence="4" id="KW-1185">Reference proteome</keyword>